<evidence type="ECO:0000313" key="3">
    <source>
        <dbReference type="Proteomes" id="UP000192501"/>
    </source>
</evidence>
<comment type="caution">
    <text evidence="2">The sequence shown here is derived from an EMBL/GenBank/DDBJ whole genome shotgun (WGS) entry which is preliminary data.</text>
</comment>
<name>A0A1X0Q6M8_9MICR</name>
<dbReference type="InterPro" id="IPR008906">
    <property type="entry name" value="HATC_C_dom"/>
</dbReference>
<accession>A0A1X0Q6M8</accession>
<dbReference type="Pfam" id="PF05699">
    <property type="entry name" value="Dimer_Tnp_hAT"/>
    <property type="match status" value="1"/>
</dbReference>
<dbReference type="SUPFAM" id="SSF53098">
    <property type="entry name" value="Ribonuclease H-like"/>
    <property type="match status" value="1"/>
</dbReference>
<dbReference type="AlphaFoldDB" id="A0A1X0Q6M8"/>
<proteinExistence type="predicted"/>
<evidence type="ECO:0000259" key="1">
    <source>
        <dbReference type="Pfam" id="PF05699"/>
    </source>
</evidence>
<gene>
    <name evidence="2" type="ORF">A0H76_830</name>
</gene>
<dbReference type="VEuPathDB" id="MicrosporidiaDB:A0H76_830"/>
<sequence length="118" mass="13839">MERLNKLCSNHFLGFSIINNLNMNETENKEEILEFLVEKELSRIEKSVSENKIDSIKSILDNYKLTPRLSSNTDVLNYWELERRKGNLLSIIALNILSILSNQVSVERSFFRLKLYSK</sequence>
<reference evidence="2 3" key="1">
    <citation type="journal article" date="2017" name="Environ. Microbiol.">
        <title>Decay of the glycolytic pathway and adaptation to intranuclear parasitism within Enterocytozoonidae microsporidia.</title>
        <authorList>
            <person name="Wiredu Boakye D."/>
            <person name="Jaroenlak P."/>
            <person name="Prachumwat A."/>
            <person name="Williams T.A."/>
            <person name="Bateman K.S."/>
            <person name="Itsathitphaisarn O."/>
            <person name="Sritunyalucksana K."/>
            <person name="Paszkiewicz K.H."/>
            <person name="Moore K.A."/>
            <person name="Stentiford G.D."/>
            <person name="Williams B.A."/>
        </authorList>
    </citation>
    <scope>NUCLEOTIDE SEQUENCE [LARGE SCALE GENOMIC DNA]</scope>
    <source>
        <strain evidence="3">canceri</strain>
    </source>
</reference>
<dbReference type="GO" id="GO:0046983">
    <property type="term" value="F:protein dimerization activity"/>
    <property type="evidence" value="ECO:0007669"/>
    <property type="project" value="InterPro"/>
</dbReference>
<dbReference type="EMBL" id="LTAI01001416">
    <property type="protein sequence ID" value="ORD95404.1"/>
    <property type="molecule type" value="Genomic_DNA"/>
</dbReference>
<evidence type="ECO:0000313" key="2">
    <source>
        <dbReference type="EMBL" id="ORD95404.1"/>
    </source>
</evidence>
<dbReference type="Proteomes" id="UP000192501">
    <property type="component" value="Unassembled WGS sequence"/>
</dbReference>
<protein>
    <recommendedName>
        <fullName evidence="1">HAT C-terminal dimerisation domain-containing protein</fullName>
    </recommendedName>
</protein>
<dbReference type="InterPro" id="IPR012337">
    <property type="entry name" value="RNaseH-like_sf"/>
</dbReference>
<organism evidence="2 3">
    <name type="scientific">Hepatospora eriocheir</name>
    <dbReference type="NCBI Taxonomy" id="1081669"/>
    <lineage>
        <taxon>Eukaryota</taxon>
        <taxon>Fungi</taxon>
        <taxon>Fungi incertae sedis</taxon>
        <taxon>Microsporidia</taxon>
        <taxon>Hepatosporidae</taxon>
        <taxon>Hepatospora</taxon>
    </lineage>
</organism>
<feature type="domain" description="HAT C-terminal dimerisation" evidence="1">
    <location>
        <begin position="60"/>
        <end position="112"/>
    </location>
</feature>